<keyword evidence="1" id="KW-0106">Calcium</keyword>
<dbReference type="SUPFAM" id="SSF49899">
    <property type="entry name" value="Concanavalin A-like lectins/glucanases"/>
    <property type="match status" value="1"/>
</dbReference>
<dbReference type="EMBL" id="CAJNNV010001458">
    <property type="protein sequence ID" value="CAE8585104.1"/>
    <property type="molecule type" value="Genomic_DNA"/>
</dbReference>
<dbReference type="Proteomes" id="UP000654075">
    <property type="component" value="Unassembled WGS sequence"/>
</dbReference>
<gene>
    <name evidence="3" type="ORF">PGLA1383_LOCUS4022</name>
</gene>
<dbReference type="Gene3D" id="1.10.238.10">
    <property type="entry name" value="EF-hand"/>
    <property type="match status" value="1"/>
</dbReference>
<dbReference type="OrthoDB" id="26525at2759"/>
<dbReference type="AlphaFoldDB" id="A0A813DHU0"/>
<accession>A0A813DHU0</accession>
<sequence length="519" mass="57392">MQTSAQQIISRFRQFDDNGDGTISRDELAAVMGKVGDISPRSLDRVLVEMDTNGDGKVSYEEFVAWCCPDASPVNADLPSPLFTYADAQVVDSWNVALGAKFQLTSGFSFAGWVYLRGWTADYDRVFDFGTASIPSARLHRNGDSTLHLAFNQWDLCDFEDFWPDVGQWVHIAVSVTSEGSCTAYRDGALFQMAALKAAPLAWSNWQGDPDSDMAVRKLGWYNTALTAEHVLLLAADGPDQWEQQKVRALILDSAAHCLPQLQAFSQQELMPHLFEGYRHRRTRVDETHRRAMTLAQLLDLGKFLSKHPTFSVGRITWLNVNLYLLCDLFVIPPTSPCRCSFMELVADGPVVVYESLVGYTFPRHTDNAELPQLYARFANNQHDLSELKQIDLFCDGNGQDCHSLSPYLVYSGKFGWGKLGENVPACLMDDGSGHLVGEVGDERLGLQFPPEVALAGVRTDIYTADASNQSDKHDILRHIAGGALSSEEAPPSSHPGYDKVNLAIRCIFGPRALMGAAL</sequence>
<feature type="domain" description="EF-hand" evidence="2">
    <location>
        <begin position="3"/>
        <end position="38"/>
    </location>
</feature>
<organism evidence="3 4">
    <name type="scientific">Polarella glacialis</name>
    <name type="common">Dinoflagellate</name>
    <dbReference type="NCBI Taxonomy" id="89957"/>
    <lineage>
        <taxon>Eukaryota</taxon>
        <taxon>Sar</taxon>
        <taxon>Alveolata</taxon>
        <taxon>Dinophyceae</taxon>
        <taxon>Suessiales</taxon>
        <taxon>Suessiaceae</taxon>
        <taxon>Polarella</taxon>
    </lineage>
</organism>
<name>A0A813DHU0_POLGL</name>
<keyword evidence="4" id="KW-1185">Reference proteome</keyword>
<dbReference type="InterPro" id="IPR011992">
    <property type="entry name" value="EF-hand-dom_pair"/>
</dbReference>
<feature type="domain" description="EF-hand" evidence="2">
    <location>
        <begin position="43"/>
        <end position="73"/>
    </location>
</feature>
<dbReference type="CDD" id="cd00051">
    <property type="entry name" value="EFh"/>
    <property type="match status" value="1"/>
</dbReference>
<dbReference type="InterPro" id="IPR013320">
    <property type="entry name" value="ConA-like_dom_sf"/>
</dbReference>
<dbReference type="InterPro" id="IPR002048">
    <property type="entry name" value="EF_hand_dom"/>
</dbReference>
<evidence type="ECO:0000259" key="2">
    <source>
        <dbReference type="PROSITE" id="PS50222"/>
    </source>
</evidence>
<evidence type="ECO:0000256" key="1">
    <source>
        <dbReference type="ARBA" id="ARBA00022837"/>
    </source>
</evidence>
<dbReference type="Gene3D" id="2.60.120.200">
    <property type="match status" value="1"/>
</dbReference>
<dbReference type="InterPro" id="IPR018247">
    <property type="entry name" value="EF_Hand_1_Ca_BS"/>
</dbReference>
<dbReference type="SMART" id="SM00054">
    <property type="entry name" value="EFh"/>
    <property type="match status" value="2"/>
</dbReference>
<reference evidence="3" key="1">
    <citation type="submission" date="2021-02" db="EMBL/GenBank/DDBJ databases">
        <authorList>
            <person name="Dougan E. K."/>
            <person name="Rhodes N."/>
            <person name="Thang M."/>
            <person name="Chan C."/>
        </authorList>
    </citation>
    <scope>NUCLEOTIDE SEQUENCE</scope>
</reference>
<dbReference type="Pfam" id="PF13499">
    <property type="entry name" value="EF-hand_7"/>
    <property type="match status" value="1"/>
</dbReference>
<protein>
    <recommendedName>
        <fullName evidence="2">EF-hand domain-containing protein</fullName>
    </recommendedName>
</protein>
<proteinExistence type="predicted"/>
<evidence type="ECO:0000313" key="3">
    <source>
        <dbReference type="EMBL" id="CAE8585104.1"/>
    </source>
</evidence>
<dbReference type="PROSITE" id="PS50222">
    <property type="entry name" value="EF_HAND_2"/>
    <property type="match status" value="2"/>
</dbReference>
<comment type="caution">
    <text evidence="3">The sequence shown here is derived from an EMBL/GenBank/DDBJ whole genome shotgun (WGS) entry which is preliminary data.</text>
</comment>
<dbReference type="SUPFAM" id="SSF47473">
    <property type="entry name" value="EF-hand"/>
    <property type="match status" value="1"/>
</dbReference>
<dbReference type="GO" id="GO:0005509">
    <property type="term" value="F:calcium ion binding"/>
    <property type="evidence" value="ECO:0007669"/>
    <property type="project" value="InterPro"/>
</dbReference>
<dbReference type="Pfam" id="PF13385">
    <property type="entry name" value="Laminin_G_3"/>
    <property type="match status" value="1"/>
</dbReference>
<evidence type="ECO:0000313" key="4">
    <source>
        <dbReference type="Proteomes" id="UP000654075"/>
    </source>
</evidence>
<dbReference type="PROSITE" id="PS00018">
    <property type="entry name" value="EF_HAND_1"/>
    <property type="match status" value="2"/>
</dbReference>